<accession>A0A4R2NPD0</accession>
<keyword evidence="3" id="KW-1003">Cell membrane</keyword>
<keyword evidence="5 7" id="KW-1133">Transmembrane helix</keyword>
<dbReference type="NCBIfam" id="TIGR01097">
    <property type="entry name" value="PhnE"/>
    <property type="match status" value="1"/>
</dbReference>
<evidence type="ECO:0000256" key="3">
    <source>
        <dbReference type="ARBA" id="ARBA00022475"/>
    </source>
</evidence>
<evidence type="ECO:0000259" key="8">
    <source>
        <dbReference type="PROSITE" id="PS50928"/>
    </source>
</evidence>
<evidence type="ECO:0000256" key="5">
    <source>
        <dbReference type="ARBA" id="ARBA00022989"/>
    </source>
</evidence>
<organism evidence="9 10">
    <name type="scientific">Rhodovulum adriaticum</name>
    <name type="common">Rhodopseudomonas adriatica</name>
    <dbReference type="NCBI Taxonomy" id="35804"/>
    <lineage>
        <taxon>Bacteria</taxon>
        <taxon>Pseudomonadati</taxon>
        <taxon>Pseudomonadota</taxon>
        <taxon>Alphaproteobacteria</taxon>
        <taxon>Rhodobacterales</taxon>
        <taxon>Paracoccaceae</taxon>
        <taxon>Rhodovulum</taxon>
    </lineage>
</organism>
<proteinExistence type="inferred from homology"/>
<comment type="similarity">
    <text evidence="7">Belongs to the binding-protein-dependent transport system permease family.</text>
</comment>
<dbReference type="Gene3D" id="1.10.3720.10">
    <property type="entry name" value="MetI-like"/>
    <property type="match status" value="1"/>
</dbReference>
<dbReference type="OrthoDB" id="9808005at2"/>
<keyword evidence="6 7" id="KW-0472">Membrane</keyword>
<dbReference type="InterPro" id="IPR000515">
    <property type="entry name" value="MetI-like"/>
</dbReference>
<keyword evidence="10" id="KW-1185">Reference proteome</keyword>
<evidence type="ECO:0000256" key="1">
    <source>
        <dbReference type="ARBA" id="ARBA00004651"/>
    </source>
</evidence>
<feature type="transmembrane region" description="Helical" evidence="7">
    <location>
        <begin position="96"/>
        <end position="116"/>
    </location>
</feature>
<dbReference type="Proteomes" id="UP000295733">
    <property type="component" value="Unassembled WGS sequence"/>
</dbReference>
<gene>
    <name evidence="9" type="ORF">EV656_104145</name>
</gene>
<dbReference type="InterPro" id="IPR035906">
    <property type="entry name" value="MetI-like_sf"/>
</dbReference>
<evidence type="ECO:0000256" key="7">
    <source>
        <dbReference type="RuleBase" id="RU363032"/>
    </source>
</evidence>
<keyword evidence="4 7" id="KW-0812">Transmembrane</keyword>
<comment type="caution">
    <text evidence="9">The sequence shown here is derived from an EMBL/GenBank/DDBJ whole genome shotgun (WGS) entry which is preliminary data.</text>
</comment>
<evidence type="ECO:0000256" key="4">
    <source>
        <dbReference type="ARBA" id="ARBA00022692"/>
    </source>
</evidence>
<feature type="transmembrane region" description="Helical" evidence="7">
    <location>
        <begin position="259"/>
        <end position="276"/>
    </location>
</feature>
<dbReference type="Pfam" id="PF00528">
    <property type="entry name" value="BPD_transp_1"/>
    <property type="match status" value="1"/>
</dbReference>
<dbReference type="PANTHER" id="PTHR30043:SF1">
    <property type="entry name" value="ABC TRANSPORT SYSTEM PERMEASE PROTEIN P69"/>
    <property type="match status" value="1"/>
</dbReference>
<feature type="domain" description="ABC transmembrane type-1" evidence="8">
    <location>
        <begin position="92"/>
        <end position="277"/>
    </location>
</feature>
<sequence length="291" mass="31566">MADFATQGASGVFDTREHYMALTRRRRLYSGVMLIVFAALMTSGFMVANDRNAGGFWDGLHNIFDFPAMVVAEAGEKLALLPGHLVHFFPALIETINIAAVSTLVGGLLGIVLSLLSTRGLARFPRLIPLFRRIMDVMRAIPEIVIALVLIFVLGGGPVPAMIAIAFHTGGALGKLFSEVNENADMKPLEGLESVGATWMQKMYLGVLPQVAPNYLSYALLRFEINIRASAILGFVGAGGIGYELKNAMSWGQGKFDEAAAIFILLFGAIVFFDQISSHFRNRLTQGRPVS</sequence>
<evidence type="ECO:0000313" key="9">
    <source>
        <dbReference type="EMBL" id="TCP23174.1"/>
    </source>
</evidence>
<evidence type="ECO:0000313" key="10">
    <source>
        <dbReference type="Proteomes" id="UP000295733"/>
    </source>
</evidence>
<dbReference type="GO" id="GO:0005886">
    <property type="term" value="C:plasma membrane"/>
    <property type="evidence" value="ECO:0007669"/>
    <property type="project" value="UniProtKB-SubCell"/>
</dbReference>
<dbReference type="CDD" id="cd06261">
    <property type="entry name" value="TM_PBP2"/>
    <property type="match status" value="1"/>
</dbReference>
<dbReference type="AlphaFoldDB" id="A0A4R2NPD0"/>
<dbReference type="InterPro" id="IPR005769">
    <property type="entry name" value="PhnE/PtxC"/>
</dbReference>
<reference evidence="9 10" key="1">
    <citation type="submission" date="2019-03" db="EMBL/GenBank/DDBJ databases">
        <title>Genomic Encyclopedia of Type Strains, Phase IV (KMG-IV): sequencing the most valuable type-strain genomes for metagenomic binning, comparative biology and taxonomic classification.</title>
        <authorList>
            <person name="Goeker M."/>
        </authorList>
    </citation>
    <scope>NUCLEOTIDE SEQUENCE [LARGE SCALE GENOMIC DNA]</scope>
    <source>
        <strain evidence="9 10">DSM 2781</strain>
    </source>
</reference>
<evidence type="ECO:0000256" key="2">
    <source>
        <dbReference type="ARBA" id="ARBA00022448"/>
    </source>
</evidence>
<dbReference type="GO" id="GO:0015416">
    <property type="term" value="F:ABC-type phosphonate transporter activity"/>
    <property type="evidence" value="ECO:0007669"/>
    <property type="project" value="InterPro"/>
</dbReference>
<dbReference type="RefSeq" id="WP_132602204.1">
    <property type="nucleotide sequence ID" value="NZ_NRRP01000002.1"/>
</dbReference>
<dbReference type="PROSITE" id="PS50928">
    <property type="entry name" value="ABC_TM1"/>
    <property type="match status" value="1"/>
</dbReference>
<evidence type="ECO:0000256" key="6">
    <source>
        <dbReference type="ARBA" id="ARBA00023136"/>
    </source>
</evidence>
<feature type="transmembrane region" description="Helical" evidence="7">
    <location>
        <begin position="137"/>
        <end position="155"/>
    </location>
</feature>
<name>A0A4R2NPD0_RHOAD</name>
<comment type="subcellular location">
    <subcellularLocation>
        <location evidence="1 7">Cell membrane</location>
        <topology evidence="1 7">Multi-pass membrane protein</topology>
    </subcellularLocation>
</comment>
<protein>
    <submittedName>
        <fullName evidence="9">Phosphonate transport system permease protein</fullName>
    </submittedName>
</protein>
<dbReference type="EMBL" id="SLXL01000004">
    <property type="protein sequence ID" value="TCP23174.1"/>
    <property type="molecule type" value="Genomic_DNA"/>
</dbReference>
<feature type="transmembrane region" description="Helical" evidence="7">
    <location>
        <begin position="28"/>
        <end position="48"/>
    </location>
</feature>
<dbReference type="SUPFAM" id="SSF161098">
    <property type="entry name" value="MetI-like"/>
    <property type="match status" value="1"/>
</dbReference>
<dbReference type="PANTHER" id="PTHR30043">
    <property type="entry name" value="PHOSPHONATES TRANSPORT SYSTEM PERMEASE PROTEIN"/>
    <property type="match status" value="1"/>
</dbReference>
<keyword evidence="2 7" id="KW-0813">Transport</keyword>